<protein>
    <submittedName>
        <fullName evidence="7">Uncharacterized protein</fullName>
    </submittedName>
</protein>
<evidence type="ECO:0000256" key="1">
    <source>
        <dbReference type="ARBA" id="ARBA00004123"/>
    </source>
</evidence>
<evidence type="ECO:0000256" key="2">
    <source>
        <dbReference type="ARBA" id="ARBA00022553"/>
    </source>
</evidence>
<comment type="subcellular location">
    <subcellularLocation>
        <location evidence="1">Nucleus</location>
    </subcellularLocation>
</comment>
<evidence type="ECO:0000313" key="8">
    <source>
        <dbReference type="Proteomes" id="UP000518752"/>
    </source>
</evidence>
<organism evidence="7 8">
    <name type="scientific">Collybiopsis confluens</name>
    <dbReference type="NCBI Taxonomy" id="2823264"/>
    <lineage>
        <taxon>Eukaryota</taxon>
        <taxon>Fungi</taxon>
        <taxon>Dikarya</taxon>
        <taxon>Basidiomycota</taxon>
        <taxon>Agaricomycotina</taxon>
        <taxon>Agaricomycetes</taxon>
        <taxon>Agaricomycetidae</taxon>
        <taxon>Agaricales</taxon>
        <taxon>Marasmiineae</taxon>
        <taxon>Omphalotaceae</taxon>
        <taxon>Collybiopsis</taxon>
    </lineage>
</organism>
<dbReference type="InterPro" id="IPR038753">
    <property type="entry name" value="NFKBIL1"/>
</dbReference>
<keyword evidence="3" id="KW-0677">Repeat</keyword>
<feature type="region of interest" description="Disordered" evidence="6">
    <location>
        <begin position="48"/>
        <end position="68"/>
    </location>
</feature>
<dbReference type="Proteomes" id="UP000518752">
    <property type="component" value="Unassembled WGS sequence"/>
</dbReference>
<evidence type="ECO:0000313" key="7">
    <source>
        <dbReference type="EMBL" id="KAF5380685.1"/>
    </source>
</evidence>
<keyword evidence="8" id="KW-1185">Reference proteome</keyword>
<proteinExistence type="predicted"/>
<evidence type="ECO:0000256" key="5">
    <source>
        <dbReference type="ARBA" id="ARBA00023242"/>
    </source>
</evidence>
<feature type="compositionally biased region" description="Polar residues" evidence="6">
    <location>
        <begin position="53"/>
        <end position="63"/>
    </location>
</feature>
<dbReference type="EMBL" id="JAACJN010000063">
    <property type="protein sequence ID" value="KAF5380685.1"/>
    <property type="molecule type" value="Genomic_DNA"/>
</dbReference>
<dbReference type="OrthoDB" id="3241983at2759"/>
<keyword evidence="5" id="KW-0539">Nucleus</keyword>
<keyword evidence="4" id="KW-0040">ANK repeat</keyword>
<dbReference type="GO" id="GO:0005634">
    <property type="term" value="C:nucleus"/>
    <property type="evidence" value="ECO:0007669"/>
    <property type="project" value="UniProtKB-SubCell"/>
</dbReference>
<accession>A0A8H5HCU2</accession>
<gene>
    <name evidence="7" type="ORF">D9757_007078</name>
</gene>
<evidence type="ECO:0000256" key="4">
    <source>
        <dbReference type="ARBA" id="ARBA00023043"/>
    </source>
</evidence>
<evidence type="ECO:0000256" key="6">
    <source>
        <dbReference type="SAM" id="MobiDB-lite"/>
    </source>
</evidence>
<dbReference type="PANTHER" id="PTHR15263">
    <property type="entry name" value="I-KAPPA-B-LIKE PROTEIN IKBL"/>
    <property type="match status" value="1"/>
</dbReference>
<reference evidence="7 8" key="1">
    <citation type="journal article" date="2020" name="ISME J.">
        <title>Uncovering the hidden diversity of litter-decomposition mechanisms in mushroom-forming fungi.</title>
        <authorList>
            <person name="Floudas D."/>
            <person name="Bentzer J."/>
            <person name="Ahren D."/>
            <person name="Johansson T."/>
            <person name="Persson P."/>
            <person name="Tunlid A."/>
        </authorList>
    </citation>
    <scope>NUCLEOTIDE SEQUENCE [LARGE SCALE GENOMIC DNA]</scope>
    <source>
        <strain evidence="7 8">CBS 406.79</strain>
    </source>
</reference>
<keyword evidence="2" id="KW-0597">Phosphoprotein</keyword>
<dbReference type="AlphaFoldDB" id="A0A8H5HCU2"/>
<sequence length="278" mass="31448">MVSSPTEGLLFANYDFKSSPSLPTTPRAGSVKSLKWAPPSSPGLLGYLAFPGSASSQSTSTDTPEPVEKISRSLPASADGVSEKHLARLERERAEILRGEEDWVRSGGILRDSEYKRDFARTESVRKEIRLKEWENEVQRRWEEYERRWTELQSMVASSEPTSPLTFGSIPWPVRAGNDVLNSRRLSSGTWNNKTPNEAEIGLSDLTPQNIEAFLLDPLNVRGCKVTRKERKFSQLLRWHPDKLTALLLKVVEDDRRDVDNGISSVVRCLQEMNSKQY</sequence>
<comment type="caution">
    <text evidence="7">The sequence shown here is derived from an EMBL/GenBank/DDBJ whole genome shotgun (WGS) entry which is preliminary data.</text>
</comment>
<dbReference type="GO" id="GO:0043124">
    <property type="term" value="P:negative regulation of canonical NF-kappaB signal transduction"/>
    <property type="evidence" value="ECO:0007669"/>
    <property type="project" value="InterPro"/>
</dbReference>
<feature type="region of interest" description="Disordered" evidence="6">
    <location>
        <begin position="15"/>
        <end position="34"/>
    </location>
</feature>
<name>A0A8H5HCU2_9AGAR</name>
<dbReference type="PANTHER" id="PTHR15263:SF1">
    <property type="entry name" value="NF-KAPPA-B INHIBITOR-LIKE PROTEIN 1"/>
    <property type="match status" value="1"/>
</dbReference>
<evidence type="ECO:0000256" key="3">
    <source>
        <dbReference type="ARBA" id="ARBA00022737"/>
    </source>
</evidence>